<dbReference type="Proteomes" id="UP000464402">
    <property type="component" value="Chromosome"/>
</dbReference>
<dbReference type="EMBL" id="CP043727">
    <property type="protein sequence ID" value="QHB33506.1"/>
    <property type="molecule type" value="Genomic_DNA"/>
</dbReference>
<evidence type="ECO:0000313" key="2">
    <source>
        <dbReference type="Proteomes" id="UP000464402"/>
    </source>
</evidence>
<protein>
    <submittedName>
        <fullName evidence="1">Uncharacterized protein</fullName>
    </submittedName>
</protein>
<proteinExistence type="predicted"/>
<reference evidence="2" key="1">
    <citation type="submission" date="2019-09" db="EMBL/GenBank/DDBJ databases">
        <title>Yersinia canariae sp. nov., isolated from a human yersiniosis case.</title>
        <authorList>
            <person name="Nguyen S.V."/>
            <person name="Greig D."/>
            <person name="Hurley D."/>
            <person name="Cao Y."/>
            <person name="McCabe E."/>
            <person name="Mitchell M."/>
            <person name="Jenkins C."/>
            <person name="Fanning S."/>
        </authorList>
    </citation>
    <scope>NUCLEOTIDE SEQUENCE [LARGE SCALE GENOMIC DNA]</scope>
    <source>
        <strain evidence="2">NCTC 14382</strain>
    </source>
</reference>
<sequence length="86" mass="9918">MVHPDSFLLYLSSFKLQACWLRSITYLSKLIEIHSLAVFLHREICGIYAEQQAFNSNNISLLHLCDQCAIKIHFLSIKVCFGMEIV</sequence>
<organism evidence="1 2">
    <name type="scientific">Yersinia canariae</name>
    <dbReference type="NCBI Taxonomy" id="2607663"/>
    <lineage>
        <taxon>Bacteria</taxon>
        <taxon>Pseudomonadati</taxon>
        <taxon>Pseudomonadota</taxon>
        <taxon>Gammaproteobacteria</taxon>
        <taxon>Enterobacterales</taxon>
        <taxon>Yersiniaceae</taxon>
        <taxon>Yersinia</taxon>
    </lineage>
</organism>
<name>A0A857F1D3_9GAMM</name>
<gene>
    <name evidence="1" type="ORF">F0T03_16000</name>
</gene>
<dbReference type="AlphaFoldDB" id="A0A857F1D3"/>
<dbReference type="KEGG" id="yca:F0T03_16000"/>
<accession>A0A857F1D3</accession>
<keyword evidence="2" id="KW-1185">Reference proteome</keyword>
<evidence type="ECO:0000313" key="1">
    <source>
        <dbReference type="EMBL" id="QHB33506.1"/>
    </source>
</evidence>